<reference evidence="6" key="1">
    <citation type="journal article" date="2014" name="Int. J. Syst. Evol. Microbiol.">
        <title>Complete genome sequence of Corynebacterium casei LMG S-19264T (=DSM 44701T), isolated from a smear-ripened cheese.</title>
        <authorList>
            <consortium name="US DOE Joint Genome Institute (JGI-PGF)"/>
            <person name="Walter F."/>
            <person name="Albersmeier A."/>
            <person name="Kalinowski J."/>
            <person name="Ruckert C."/>
        </authorList>
    </citation>
    <scope>NUCLEOTIDE SEQUENCE</scope>
    <source>
        <strain evidence="6">JCM 19596</strain>
    </source>
</reference>
<sequence length="311" mass="32334">MSSESRRLSATVDGPTPSESSIATTLFATGKRAKDAFVYSSAYLAVITMIEVALASVALSVPFTPAVAVGGLVTFAIYAHDRVADADTDAVSNPDQAAFVRRHQNVLYNLASAAYGLAVAVSILGGPLALATTLMPGVFALLYSTDVLGGLGTPVKRLKDVLLVNTVVVSLAWAVLLTFLPLAFADAAFSPAVAVVFAYFFLATFVNVEIPNVRDIEGDIAIGVRTLPTVLGVSRTRKLLYAVNLVMAGLVAFALVSGFFVTGIVAAFLVSLAYTIGVTAFLGRTTDDGRLTAYAEFKSIVAAAALVVVAL</sequence>
<keyword evidence="2 5" id="KW-0812">Transmembrane</keyword>
<accession>A0A830F557</accession>
<keyword evidence="7" id="KW-1185">Reference proteome</keyword>
<evidence type="ECO:0000256" key="4">
    <source>
        <dbReference type="ARBA" id="ARBA00023136"/>
    </source>
</evidence>
<dbReference type="Pfam" id="PF01040">
    <property type="entry name" value="UbiA"/>
    <property type="match status" value="1"/>
</dbReference>
<dbReference type="EMBL" id="BMPG01000003">
    <property type="protein sequence ID" value="GGL64097.1"/>
    <property type="molecule type" value="Genomic_DNA"/>
</dbReference>
<feature type="transmembrane region" description="Helical" evidence="5">
    <location>
        <begin position="106"/>
        <end position="124"/>
    </location>
</feature>
<comment type="subcellular location">
    <subcellularLocation>
        <location evidence="1">Cell membrane</location>
        <topology evidence="1">Multi-pass membrane protein</topology>
    </subcellularLocation>
</comment>
<evidence type="ECO:0000256" key="5">
    <source>
        <dbReference type="SAM" id="Phobius"/>
    </source>
</evidence>
<dbReference type="OrthoDB" id="270015at2157"/>
<keyword evidence="4 5" id="KW-0472">Membrane</keyword>
<gene>
    <name evidence="6" type="ORF">GCM10009039_22390</name>
</gene>
<evidence type="ECO:0000256" key="2">
    <source>
        <dbReference type="ARBA" id="ARBA00022692"/>
    </source>
</evidence>
<feature type="transmembrane region" description="Helical" evidence="5">
    <location>
        <begin position="188"/>
        <end position="208"/>
    </location>
</feature>
<protein>
    <recommendedName>
        <fullName evidence="8">4-hydroxybenzoate polyprenyltransferase</fullName>
    </recommendedName>
</protein>
<dbReference type="Proteomes" id="UP000607197">
    <property type="component" value="Unassembled WGS sequence"/>
</dbReference>
<feature type="transmembrane region" description="Helical" evidence="5">
    <location>
        <begin position="61"/>
        <end position="79"/>
    </location>
</feature>
<feature type="transmembrane region" description="Helical" evidence="5">
    <location>
        <begin position="36"/>
        <end position="55"/>
    </location>
</feature>
<evidence type="ECO:0008006" key="8">
    <source>
        <dbReference type="Google" id="ProtNLM"/>
    </source>
</evidence>
<evidence type="ECO:0000256" key="3">
    <source>
        <dbReference type="ARBA" id="ARBA00022989"/>
    </source>
</evidence>
<organism evidence="6 7">
    <name type="scientific">Halocalculus aciditolerans</name>
    <dbReference type="NCBI Taxonomy" id="1383812"/>
    <lineage>
        <taxon>Archaea</taxon>
        <taxon>Methanobacteriati</taxon>
        <taxon>Methanobacteriota</taxon>
        <taxon>Stenosarchaea group</taxon>
        <taxon>Halobacteria</taxon>
        <taxon>Halobacteriales</taxon>
        <taxon>Halobacteriaceae</taxon>
        <taxon>Halocalculus</taxon>
    </lineage>
</organism>
<evidence type="ECO:0000313" key="7">
    <source>
        <dbReference type="Proteomes" id="UP000607197"/>
    </source>
</evidence>
<feature type="transmembrane region" description="Helical" evidence="5">
    <location>
        <begin position="161"/>
        <end position="182"/>
    </location>
</feature>
<dbReference type="GO" id="GO:0005886">
    <property type="term" value="C:plasma membrane"/>
    <property type="evidence" value="ECO:0007669"/>
    <property type="project" value="UniProtKB-SubCell"/>
</dbReference>
<reference evidence="6" key="2">
    <citation type="submission" date="2020-09" db="EMBL/GenBank/DDBJ databases">
        <authorList>
            <person name="Sun Q."/>
            <person name="Ohkuma M."/>
        </authorList>
    </citation>
    <scope>NUCLEOTIDE SEQUENCE</scope>
    <source>
        <strain evidence="6">JCM 19596</strain>
    </source>
</reference>
<evidence type="ECO:0000256" key="1">
    <source>
        <dbReference type="ARBA" id="ARBA00004651"/>
    </source>
</evidence>
<keyword evidence="3 5" id="KW-1133">Transmembrane helix</keyword>
<dbReference type="AlphaFoldDB" id="A0A830F557"/>
<feature type="transmembrane region" description="Helical" evidence="5">
    <location>
        <begin position="130"/>
        <end position="149"/>
    </location>
</feature>
<name>A0A830F557_9EURY</name>
<evidence type="ECO:0000313" key="6">
    <source>
        <dbReference type="EMBL" id="GGL64097.1"/>
    </source>
</evidence>
<feature type="transmembrane region" description="Helical" evidence="5">
    <location>
        <begin position="263"/>
        <end position="282"/>
    </location>
</feature>
<dbReference type="InterPro" id="IPR000537">
    <property type="entry name" value="UbiA_prenyltransferase"/>
</dbReference>
<comment type="caution">
    <text evidence="6">The sequence shown here is derived from an EMBL/GenBank/DDBJ whole genome shotgun (WGS) entry which is preliminary data.</text>
</comment>
<feature type="transmembrane region" description="Helical" evidence="5">
    <location>
        <begin position="239"/>
        <end position="257"/>
    </location>
</feature>
<proteinExistence type="predicted"/>
<dbReference type="GO" id="GO:0016765">
    <property type="term" value="F:transferase activity, transferring alkyl or aryl (other than methyl) groups"/>
    <property type="evidence" value="ECO:0007669"/>
    <property type="project" value="InterPro"/>
</dbReference>